<dbReference type="GO" id="GO:0005576">
    <property type="term" value="C:extracellular region"/>
    <property type="evidence" value="ECO:0007669"/>
    <property type="project" value="UniProtKB-SubCell"/>
</dbReference>
<dbReference type="InterPro" id="IPR036708">
    <property type="entry name" value="BipD-like_sf"/>
</dbReference>
<organism evidence="8 9">
    <name type="scientific">Candidatus Hamiltonella defensa</name>
    <name type="common">Bemisia tabaci</name>
    <dbReference type="NCBI Taxonomy" id="672795"/>
    <lineage>
        <taxon>Bacteria</taxon>
        <taxon>Pseudomonadati</taxon>
        <taxon>Pseudomonadota</taxon>
        <taxon>Gammaproteobacteria</taxon>
        <taxon>Enterobacterales</taxon>
        <taxon>Enterobacteriaceae</taxon>
        <taxon>aphid secondary symbionts</taxon>
        <taxon>Candidatus Williamhamiltonella</taxon>
    </lineage>
</organism>
<reference evidence="9" key="1">
    <citation type="submission" date="2016-06" db="EMBL/GenBank/DDBJ databases">
        <authorList>
            <person name="Chen W."/>
            <person name="Hasegawa D.K."/>
        </authorList>
    </citation>
    <scope>NUCLEOTIDE SEQUENCE [LARGE SCALE GENOMIC DNA]</scope>
    <source>
        <strain evidence="9">MEAM1</strain>
    </source>
</reference>
<name>A0A249DZA3_9ENTR</name>
<dbReference type="RefSeq" id="WP_046493916.1">
    <property type="nucleotide sequence ID" value="NZ_CP016303.1"/>
</dbReference>
<evidence type="ECO:0000256" key="3">
    <source>
        <dbReference type="ARBA" id="ARBA00022525"/>
    </source>
</evidence>
<evidence type="ECO:0000313" key="8">
    <source>
        <dbReference type="EMBL" id="ASX26873.1"/>
    </source>
</evidence>
<dbReference type="Pfam" id="PF06511">
    <property type="entry name" value="T3SS_TC"/>
    <property type="match status" value="1"/>
</dbReference>
<reference evidence="8 9" key="2">
    <citation type="submission" date="2017-09" db="EMBL/GenBank/DDBJ databases">
        <title>The genome of whitefly Bemisia tabaci, a global crop pest, provides novel insights into virus transmission, host adaptation and insecticide resistance.</title>
        <authorList>
            <person name="Kaur N."/>
            <person name="Kliot A."/>
            <person name="Pinheiro P.V."/>
            <person name="Luan J."/>
            <person name="Zheng Y."/>
            <person name="Liu W."/>
            <person name="Sun H."/>
            <person name="Yang X."/>
            <person name="Xu Y."/>
            <person name="Luo Y."/>
            <person name="Kruse A."/>
            <person name="Fisher T.W."/>
            <person name="Nelson D.R."/>
            <person name="Elimelech M."/>
            <person name="MacCoss M."/>
            <person name="Johnson R."/>
            <person name="Cohen E."/>
            <person name="Hunter W.B."/>
            <person name="Brown J.K."/>
            <person name="Jander G."/>
            <person name="Cilia M."/>
            <person name="Douglas A.E."/>
            <person name="Ghanim M."/>
            <person name="Simmons A.M."/>
            <person name="Wintermantel W.M."/>
            <person name="Ling K.-S."/>
            <person name="Fei Z."/>
        </authorList>
    </citation>
    <scope>NUCLEOTIDE SEQUENCE [LARGE SCALE GENOMIC DNA]</scope>
    <source>
        <strain evidence="8 9">MEAM1</strain>
    </source>
</reference>
<evidence type="ECO:0000313" key="9">
    <source>
        <dbReference type="Proteomes" id="UP000216438"/>
    </source>
</evidence>
<protein>
    <submittedName>
        <fullName evidence="8">Uncharacterized protein</fullName>
    </submittedName>
</protein>
<evidence type="ECO:0000256" key="2">
    <source>
        <dbReference type="ARBA" id="ARBA00007741"/>
    </source>
</evidence>
<dbReference type="Proteomes" id="UP000216438">
    <property type="component" value="Chromosome"/>
</dbReference>
<evidence type="ECO:0000256" key="7">
    <source>
        <dbReference type="SAM" id="MobiDB-lite"/>
    </source>
</evidence>
<proteinExistence type="inferred from homology"/>
<dbReference type="Gene3D" id="1.20.1710.10">
    <property type="entry name" value="IpaD-like"/>
    <property type="match status" value="1"/>
</dbReference>
<feature type="compositionally biased region" description="Pro residues" evidence="7">
    <location>
        <begin position="208"/>
        <end position="218"/>
    </location>
</feature>
<evidence type="ECO:0000256" key="6">
    <source>
        <dbReference type="SAM" id="Coils"/>
    </source>
</evidence>
<gene>
    <name evidence="8" type="ORF">BA171_07695</name>
</gene>
<feature type="region of interest" description="Disordered" evidence="7">
    <location>
        <begin position="31"/>
        <end position="52"/>
    </location>
</feature>
<keyword evidence="4" id="KW-0843">Virulence</keyword>
<feature type="region of interest" description="Disordered" evidence="7">
    <location>
        <begin position="153"/>
        <end position="225"/>
    </location>
</feature>
<comment type="subcellular location">
    <subcellularLocation>
        <location evidence="1">Secreted</location>
    </subcellularLocation>
</comment>
<dbReference type="AlphaFoldDB" id="A0A249DZA3"/>
<evidence type="ECO:0000256" key="4">
    <source>
        <dbReference type="ARBA" id="ARBA00023026"/>
    </source>
</evidence>
<feature type="coiled-coil region" evidence="6">
    <location>
        <begin position="472"/>
        <end position="499"/>
    </location>
</feature>
<keyword evidence="5 6" id="KW-0175">Coiled coil</keyword>
<comment type="similarity">
    <text evidence="2">Belongs to the invasin protein D family.</text>
</comment>
<dbReference type="InterPro" id="IPR009483">
    <property type="entry name" value="IpaD/BipD/SipD"/>
</dbReference>
<accession>A0A249DZA3</accession>
<evidence type="ECO:0000256" key="5">
    <source>
        <dbReference type="ARBA" id="ARBA00023054"/>
    </source>
</evidence>
<sequence length="577" mass="64754">MATATSGIWISSSGYIKTEPNEKIEENQFYKEEKSLSGSPSLESKNHHNNDNTVETYKESLNDFLSAFKCYQDGQTTALNQHIGATHLRSMIALSKVSSAEQQALFQEIFKKTLISEGGSVEMLKRFILDSTGLEADEKEFCKQQISRLFPETSSPVLDPVNKELKNDSGSTNEPDVPPAPPSLPGEKSIDVPLAPPSLRREKSIDVPPAPPSLPAPPSSDGGGLLERVYTKVTGVMKSVKDSYVDVHGRASNAQKDYSKEFSEINRMEQWIDNTDKSGEKVKFKAGGYLNALEELKKRYGVEKGAKIVFKDPNKSRDNGYVNVNQANNDNASIEVSQYNSDGSYTKKKVLYPTVASEVNARLTKKEQMTNLCNDLGLSPEKSLVEVEIWDESQGRYQKGYIIVANPSDIDTLIKSVKETFPEITEDPLQKDIDYYRKYYAHRTDHYIRVSNQYQSASGWRPLLKNYLWNEMNNSKALLDQAEKDLQDAISKKEKQTEEDKERAKIEKINKFHEIDIQKFGPLKTTGTTMTDNALGDTRQSAQKLSQAHSIAENLYKVLANACQMIAEALIGIVRNW</sequence>
<dbReference type="EMBL" id="CP016303">
    <property type="protein sequence ID" value="ASX26873.1"/>
    <property type="molecule type" value="Genomic_DNA"/>
</dbReference>
<evidence type="ECO:0000256" key="1">
    <source>
        <dbReference type="ARBA" id="ARBA00004613"/>
    </source>
</evidence>
<keyword evidence="3" id="KW-0964">Secreted</keyword>